<feature type="domain" description="Amine oxidase" evidence="1">
    <location>
        <begin position="8"/>
        <end position="472"/>
    </location>
</feature>
<reference evidence="2" key="1">
    <citation type="journal article" date="2020" name="mSystems">
        <title>Genome- and Community-Level Interaction Insights into Carbon Utilization and Element Cycling Functions of Hydrothermarchaeota in Hydrothermal Sediment.</title>
        <authorList>
            <person name="Zhou Z."/>
            <person name="Liu Y."/>
            <person name="Xu W."/>
            <person name="Pan J."/>
            <person name="Luo Z.H."/>
            <person name="Li M."/>
        </authorList>
    </citation>
    <scope>NUCLEOTIDE SEQUENCE [LARGE SCALE GENOMIC DNA]</scope>
    <source>
        <strain evidence="2">SpSt-508</strain>
    </source>
</reference>
<protein>
    <submittedName>
        <fullName evidence="2">FAD-dependent oxidoreductase</fullName>
    </submittedName>
</protein>
<gene>
    <name evidence="2" type="ORF">ENS64_06175</name>
</gene>
<sequence>MVIVGGGVAGLSAAWELRRRGIDRVVVLELEPEAGGTSRGGRVGGFACPWGAHYLPVPLPHQHALLALLDELGVLEGRTDAGEPLVAEQFLCRDPEERLFYRGTWYEGLYLGAGADARDWRQWQSFQAEVARWAEWRDADGRRAFTLPVAECSTESTVTALDRLTMRDWLEQQGYTSARLRWAVDYACRDDYGLTVEQTSAWAGLFYFASRLSTATSAPQPLITWPEGNARLVRHLQTRGEADVRTGWLVTQVRPRSRAGDPLEVLALNTANETVQGWRASAVIWAAPQFVAPYVIHGFRDDPRRRNAAAAFDYGSWLVANLELSGRPRERGFPLAWDNVLYESPSLGYVVATHQLGIDHGPTVFTYYYPFCDEDPRAARQRLLALDWADCAELVLSDLETAHPDVRGLTTRLDVMRWGHAMIRPVPGFVWSPSRHAAALPWRGIHFAHTDLSGLPLFEEAFHHGVRAAGEVAKALAGESTA</sequence>
<dbReference type="InterPro" id="IPR002937">
    <property type="entry name" value="Amino_oxidase"/>
</dbReference>
<evidence type="ECO:0000259" key="1">
    <source>
        <dbReference type="Pfam" id="PF01593"/>
    </source>
</evidence>
<dbReference type="PANTHER" id="PTHR42923">
    <property type="entry name" value="PROTOPORPHYRINOGEN OXIDASE"/>
    <property type="match status" value="1"/>
</dbReference>
<dbReference type="Pfam" id="PF01593">
    <property type="entry name" value="Amino_oxidase"/>
    <property type="match status" value="1"/>
</dbReference>
<dbReference type="EMBL" id="DSVQ01000012">
    <property type="protein sequence ID" value="HGT38837.1"/>
    <property type="molecule type" value="Genomic_DNA"/>
</dbReference>
<dbReference type="InterPro" id="IPR036188">
    <property type="entry name" value="FAD/NAD-bd_sf"/>
</dbReference>
<comment type="caution">
    <text evidence="2">The sequence shown here is derived from an EMBL/GenBank/DDBJ whole genome shotgun (WGS) entry which is preliminary data.</text>
</comment>
<dbReference type="Gene3D" id="3.50.50.60">
    <property type="entry name" value="FAD/NAD(P)-binding domain"/>
    <property type="match status" value="1"/>
</dbReference>
<accession>A0A7C4LMK0</accession>
<dbReference type="SUPFAM" id="SSF51905">
    <property type="entry name" value="FAD/NAD(P)-binding domain"/>
    <property type="match status" value="1"/>
</dbReference>
<dbReference type="AlphaFoldDB" id="A0A7C4LMK0"/>
<name>A0A7C4LMK0_9PLAN</name>
<dbReference type="GO" id="GO:0016491">
    <property type="term" value="F:oxidoreductase activity"/>
    <property type="evidence" value="ECO:0007669"/>
    <property type="project" value="InterPro"/>
</dbReference>
<proteinExistence type="predicted"/>
<organism evidence="2">
    <name type="scientific">Schlesneria paludicola</name>
    <dbReference type="NCBI Taxonomy" id="360056"/>
    <lineage>
        <taxon>Bacteria</taxon>
        <taxon>Pseudomonadati</taxon>
        <taxon>Planctomycetota</taxon>
        <taxon>Planctomycetia</taxon>
        <taxon>Planctomycetales</taxon>
        <taxon>Planctomycetaceae</taxon>
        <taxon>Schlesneria</taxon>
    </lineage>
</organism>
<evidence type="ECO:0000313" key="2">
    <source>
        <dbReference type="EMBL" id="HGT38837.1"/>
    </source>
</evidence>
<dbReference type="InterPro" id="IPR050464">
    <property type="entry name" value="Zeta_carotene_desat/Oxidored"/>
</dbReference>